<protein>
    <submittedName>
        <fullName evidence="1">Uncharacterized protein</fullName>
    </submittedName>
</protein>
<keyword evidence="2" id="KW-1185">Reference proteome</keyword>
<dbReference type="AlphaFoldDB" id="A0A1M6AJ35"/>
<sequence length="503" mass="59559">MLDFLKIRCDLQEIVEKVRRNIPATYGKSYTNNGGKREAVYKSPCSNIRLKFGTQFYNNGQAARRYVQIEFSAHKLKNRGLHNADRCTMNEARAIMVNTLNMFGIERADYHLFRIIHLELGVNFNMMRCGYEILNTAIKNGKTYYFHIPDKGKPHYTVAGREGKNFKGGRLIKFYIKAEQKDDASGKTYAEMGYCEADTMRYEVKILDTKQHKAFGWHNLENLFTADGERRLRNILMKQVGETFFYDHKSIDKRKLTNIQLKHYYQWQTSKDYFRNLRGEFYSRERKIYEGMPKLYDFQEQITNAIANEVNRANPTDFNWDSVTHEKEKTRRNSPTILKEGNKKTRRNSPTTTCKKHDEIVRHQNGILNSENHDEQRDEMRFTLPFQSIDAPFGELFYNDENLRNSTQDDRCCIVTKLPIGMQKKGSRFLNTTGLNFYRAHHPDAYAELERMFLRDSNASTIEELNYNIAHNIRNTHTNYHRDRKKFEERYYPKGQLQFAFVY</sequence>
<accession>A0A1M6AJ35</accession>
<proteinExistence type="predicted"/>
<evidence type="ECO:0000313" key="1">
    <source>
        <dbReference type="EMBL" id="SHI36431.1"/>
    </source>
</evidence>
<dbReference type="RefSeq" id="WP_073177637.1">
    <property type="nucleotide sequence ID" value="NZ_FQYI01000001.1"/>
</dbReference>
<name>A0A1M6AJ35_9FLAO</name>
<evidence type="ECO:0000313" key="2">
    <source>
        <dbReference type="Proteomes" id="UP000184335"/>
    </source>
</evidence>
<dbReference type="Proteomes" id="UP000184335">
    <property type="component" value="Unassembled WGS sequence"/>
</dbReference>
<dbReference type="OrthoDB" id="795069at2"/>
<gene>
    <name evidence="1" type="ORF">SAMN05443429_101307</name>
</gene>
<organism evidence="1 2">
    <name type="scientific">Cruoricaptor ignavus</name>
    <dbReference type="NCBI Taxonomy" id="1118202"/>
    <lineage>
        <taxon>Bacteria</taxon>
        <taxon>Pseudomonadati</taxon>
        <taxon>Bacteroidota</taxon>
        <taxon>Flavobacteriia</taxon>
        <taxon>Flavobacteriales</taxon>
        <taxon>Weeksellaceae</taxon>
        <taxon>Cruoricaptor</taxon>
    </lineage>
</organism>
<dbReference type="EMBL" id="FQYI01000001">
    <property type="protein sequence ID" value="SHI36431.1"/>
    <property type="molecule type" value="Genomic_DNA"/>
</dbReference>
<reference evidence="1 2" key="1">
    <citation type="submission" date="2016-11" db="EMBL/GenBank/DDBJ databases">
        <authorList>
            <person name="Jaros S."/>
            <person name="Januszkiewicz K."/>
            <person name="Wedrychowicz H."/>
        </authorList>
    </citation>
    <scope>NUCLEOTIDE SEQUENCE [LARGE SCALE GENOMIC DNA]</scope>
    <source>
        <strain evidence="1 2">DSM 25479</strain>
    </source>
</reference>